<sequence length="302" mass="34150">MSGLIIELGYMGLSVSNADAWKHFAGKIMGLEISDEGEGDRFYLRMDEWHHRFVVHVDGQDDLAYMGWRVAGRQELDQAARLLEANGVEVTFGSPEEAAERRVLGLLKLQDPGGNPTEIFYGPQVDAHRPFHPGRPMHGRFVTGAQGMGHCILRQSDDDAAYAFYEMLGFRGDVEHHLPLPNGMTAKPIFMHCNERDHSVAFGMGPMPKRINHFMFEYTDLRDFGRTHDLIRKEGTDVALALGMHSNDRALTFYCANPSGWLWEPGWNGRPSSDVQEYYVSDILGHDNEAEGYGMDLRLRTY</sequence>
<evidence type="ECO:0000256" key="9">
    <source>
        <dbReference type="ARBA" id="ARBA00023004"/>
    </source>
</evidence>
<keyword evidence="5" id="KW-0677">Repeat</keyword>
<evidence type="ECO:0000256" key="7">
    <source>
        <dbReference type="ARBA" id="ARBA00022964"/>
    </source>
</evidence>
<dbReference type="Pfam" id="PF22632">
    <property type="entry name" value="BphC_D1"/>
    <property type="match status" value="1"/>
</dbReference>
<dbReference type="InterPro" id="IPR037523">
    <property type="entry name" value="VOC_core"/>
</dbReference>
<dbReference type="OrthoDB" id="9803142at2"/>
<reference evidence="11 12" key="1">
    <citation type="submission" date="2015-06" db="EMBL/GenBank/DDBJ databases">
        <authorList>
            <person name="Zeng Y."/>
            <person name="Huang Y."/>
        </authorList>
    </citation>
    <scope>NUCLEOTIDE SEQUENCE [LARGE SCALE GENOMIC DNA]</scope>
    <source>
        <strain evidence="11 12">PQ-2</strain>
    </source>
</reference>
<accession>A0A0G3XI34</accession>
<dbReference type="CDD" id="cd07237">
    <property type="entry name" value="BphC1-RGP6_C_like"/>
    <property type="match status" value="1"/>
</dbReference>
<dbReference type="AlphaFoldDB" id="A0A0G3XI34"/>
<dbReference type="Gene3D" id="3.10.180.10">
    <property type="entry name" value="2,3-Dihydroxybiphenyl 1,2-Dioxygenase, domain 1"/>
    <property type="match status" value="2"/>
</dbReference>
<keyword evidence="6 10" id="KW-0058">Aromatic hydrocarbons catabolism</keyword>
<protein>
    <submittedName>
        <fullName evidence="11">Naphthalene 1,2-dioxygenase</fullName>
    </submittedName>
</protein>
<evidence type="ECO:0000256" key="5">
    <source>
        <dbReference type="ARBA" id="ARBA00022737"/>
    </source>
</evidence>
<proteinExistence type="inferred from homology"/>
<name>A0A0G3XI34_9SPHN</name>
<dbReference type="GO" id="GO:0008198">
    <property type="term" value="F:ferrous iron binding"/>
    <property type="evidence" value="ECO:0007669"/>
    <property type="project" value="InterPro"/>
</dbReference>
<dbReference type="CDD" id="cd07252">
    <property type="entry name" value="BphC1-RGP6_N_like"/>
    <property type="match status" value="1"/>
</dbReference>
<dbReference type="SUPFAM" id="SSF54593">
    <property type="entry name" value="Glyoxalase/Bleomycin resistance protein/Dihydroxybiphenyl dioxygenase"/>
    <property type="match status" value="1"/>
</dbReference>
<evidence type="ECO:0000256" key="8">
    <source>
        <dbReference type="ARBA" id="ARBA00023002"/>
    </source>
</evidence>
<dbReference type="InterPro" id="IPR000486">
    <property type="entry name" value="Xdiol_ring_cleave_dOase_1/2"/>
</dbReference>
<keyword evidence="9 10" id="KW-0408">Iron</keyword>
<keyword evidence="7 10" id="KW-0223">Dioxygenase</keyword>
<comment type="subunit">
    <text evidence="3">Homooctamer.</text>
</comment>
<dbReference type="STRING" id="1348774.AB433_10430"/>
<keyword evidence="4" id="KW-0479">Metal-binding</keyword>
<evidence type="ECO:0000256" key="6">
    <source>
        <dbReference type="ARBA" id="ARBA00022797"/>
    </source>
</evidence>
<dbReference type="Proteomes" id="UP000035287">
    <property type="component" value="Chromosome"/>
</dbReference>
<dbReference type="PROSITE" id="PS51819">
    <property type="entry name" value="VOC"/>
    <property type="match status" value="2"/>
</dbReference>
<organism evidence="11 12">
    <name type="scientific">Croceicoccus naphthovorans</name>
    <dbReference type="NCBI Taxonomy" id="1348774"/>
    <lineage>
        <taxon>Bacteria</taxon>
        <taxon>Pseudomonadati</taxon>
        <taxon>Pseudomonadota</taxon>
        <taxon>Alphaproteobacteria</taxon>
        <taxon>Sphingomonadales</taxon>
        <taxon>Erythrobacteraceae</taxon>
        <taxon>Croceicoccus</taxon>
    </lineage>
</organism>
<dbReference type="FunFam" id="3.10.180.10:FF:000027">
    <property type="entry name" value="1,2-dihydroxynaphthalene dioxygenase"/>
    <property type="match status" value="1"/>
</dbReference>
<dbReference type="InterPro" id="IPR004360">
    <property type="entry name" value="Glyas_Fos-R_dOase_dom"/>
</dbReference>
<comment type="cofactor">
    <cofactor evidence="1 10">
        <name>Fe(2+)</name>
        <dbReference type="ChEBI" id="CHEBI:29033"/>
    </cofactor>
</comment>
<gene>
    <name evidence="11" type="ORF">AB433_10430</name>
</gene>
<evidence type="ECO:0000256" key="3">
    <source>
        <dbReference type="ARBA" id="ARBA00011823"/>
    </source>
</evidence>
<evidence type="ECO:0000256" key="2">
    <source>
        <dbReference type="ARBA" id="ARBA00008784"/>
    </source>
</evidence>
<evidence type="ECO:0000256" key="1">
    <source>
        <dbReference type="ARBA" id="ARBA00001954"/>
    </source>
</evidence>
<dbReference type="InterPro" id="IPR029068">
    <property type="entry name" value="Glyas_Bleomycin-R_OHBP_Dase"/>
</dbReference>
<dbReference type="PROSITE" id="PS00082">
    <property type="entry name" value="EXTRADIOL_DIOXYGENAS"/>
    <property type="match status" value="1"/>
</dbReference>
<evidence type="ECO:0000313" key="12">
    <source>
        <dbReference type="Proteomes" id="UP000035287"/>
    </source>
</evidence>
<dbReference type="RefSeq" id="WP_047820947.1">
    <property type="nucleotide sequence ID" value="NZ_CP011770.1"/>
</dbReference>
<evidence type="ECO:0000313" key="11">
    <source>
        <dbReference type="EMBL" id="AKM10281.1"/>
    </source>
</evidence>
<comment type="similarity">
    <text evidence="2 10">Belongs to the extradiol ring-cleavage dioxygenase family.</text>
</comment>
<dbReference type="GO" id="GO:0016702">
    <property type="term" value="F:oxidoreductase activity, acting on single donors with incorporation of molecular oxygen, incorporation of two atoms of oxygen"/>
    <property type="evidence" value="ECO:0007669"/>
    <property type="project" value="UniProtKB-ARBA"/>
</dbReference>
<keyword evidence="8 10" id="KW-0560">Oxidoreductase</keyword>
<dbReference type="KEGG" id="cna:AB433_10430"/>
<evidence type="ECO:0000256" key="10">
    <source>
        <dbReference type="RuleBase" id="RU000683"/>
    </source>
</evidence>
<dbReference type="EMBL" id="CP011770">
    <property type="protein sequence ID" value="AKM10281.1"/>
    <property type="molecule type" value="Genomic_DNA"/>
</dbReference>
<dbReference type="Pfam" id="PF00903">
    <property type="entry name" value="Glyoxalase"/>
    <property type="match status" value="1"/>
</dbReference>
<keyword evidence="12" id="KW-1185">Reference proteome</keyword>
<dbReference type="PATRIC" id="fig|1348774.3.peg.2188"/>
<evidence type="ECO:0000256" key="4">
    <source>
        <dbReference type="ARBA" id="ARBA00022723"/>
    </source>
</evidence>
<dbReference type="GO" id="GO:1901170">
    <property type="term" value="P:naphthalene catabolic process"/>
    <property type="evidence" value="ECO:0007669"/>
    <property type="project" value="UniProtKB-ARBA"/>
</dbReference>